<evidence type="ECO:0000256" key="4">
    <source>
        <dbReference type="ARBA" id="ARBA00022679"/>
    </source>
</evidence>
<dbReference type="Pfam" id="PF13426">
    <property type="entry name" value="PAS_9"/>
    <property type="match status" value="1"/>
</dbReference>
<dbReference type="Gene3D" id="3.30.450.20">
    <property type="entry name" value="PAS domain"/>
    <property type="match status" value="1"/>
</dbReference>
<dbReference type="Gene3D" id="1.10.287.130">
    <property type="match status" value="1"/>
</dbReference>
<sequence>MNLDKEHEGTFCVLDSGEFQFHVGIVGTGPGFLTILDIARDEASQEYLPRMRLCGVAKVGMSESPKLEAARGMNIPIHATVEELLEAHPEINLVIELTASLPMVRLLRTRLPSAVSLVDHAAAVFLCGLHNMLQVARYQQFTLKNQRALMQVIIDEVRDDILLLDKNRCVVDLNQVVAERTGRTKEELIGKPCHDVQVLDAGAPFCEACATDCPFDVTLRTRANAEALVSRVDDAGRLRYFRIYSYPVLNKRGDLTHILVMRRDITERTQREKNLHQTEKLAVIGEMSTYLAHEIRNPLFAIGGFVNSLLRSKNLDENERDKVRIIAEETKRLDVLLKSILTFVKPESRQMGGADLNRTARETVELMRIGYGGQGYSLGLREAPGMPHARGEPELIKQCLINLVKNAVEAMPGGGVIEVETGFDGGAPFVRVRDNGPGIPASEMDKLFSPFYSTKEQGYGLGLAMIKKIVEEAGGRVELSSIVGEGTTVTLFFEPELAAGVNNGGDKEILSV</sequence>
<reference evidence="12 13" key="1">
    <citation type="journal article" date="2013" name="Genome Announc.">
        <title>Draft genome sequences for three mercury-methylating, sulfate-reducing bacteria.</title>
        <authorList>
            <person name="Brown S.D."/>
            <person name="Hurt R.A.Jr."/>
            <person name="Gilmour C.C."/>
            <person name="Elias D.A."/>
        </authorList>
    </citation>
    <scope>NUCLEOTIDE SEQUENCE [LARGE SCALE GENOMIC DNA]</scope>
    <source>
        <strain evidence="12 13">DSM 16529</strain>
    </source>
</reference>
<dbReference type="OrthoDB" id="1931120at2"/>
<dbReference type="SUPFAM" id="SSF55874">
    <property type="entry name" value="ATPase domain of HSP90 chaperone/DNA topoisomerase II/histidine kinase"/>
    <property type="match status" value="1"/>
</dbReference>
<dbReference type="SMART" id="SM00387">
    <property type="entry name" value="HATPase_c"/>
    <property type="match status" value="1"/>
</dbReference>
<feature type="domain" description="Histidine kinase" evidence="9">
    <location>
        <begin position="290"/>
        <end position="497"/>
    </location>
</feature>
<evidence type="ECO:0000256" key="8">
    <source>
        <dbReference type="ARBA" id="ARBA00023012"/>
    </source>
</evidence>
<dbReference type="PANTHER" id="PTHR43065">
    <property type="entry name" value="SENSOR HISTIDINE KINASE"/>
    <property type="match status" value="1"/>
</dbReference>
<dbReference type="SUPFAM" id="SSF55785">
    <property type="entry name" value="PYP-like sensor domain (PAS domain)"/>
    <property type="match status" value="1"/>
</dbReference>
<dbReference type="InterPro" id="IPR035965">
    <property type="entry name" value="PAS-like_dom_sf"/>
</dbReference>
<keyword evidence="4" id="KW-0808">Transferase</keyword>
<dbReference type="CDD" id="cd00082">
    <property type="entry name" value="HisKA"/>
    <property type="match status" value="1"/>
</dbReference>
<evidence type="ECO:0000256" key="6">
    <source>
        <dbReference type="ARBA" id="ARBA00022777"/>
    </source>
</evidence>
<keyword evidence="5" id="KW-0547">Nucleotide-binding</keyword>
<evidence type="ECO:0000256" key="2">
    <source>
        <dbReference type="ARBA" id="ARBA00012438"/>
    </source>
</evidence>
<accession>S7UTK2</accession>
<comment type="caution">
    <text evidence="12">The sequence shown here is derived from an EMBL/GenBank/DDBJ whole genome shotgun (WGS) entry which is preliminary data.</text>
</comment>
<evidence type="ECO:0000256" key="1">
    <source>
        <dbReference type="ARBA" id="ARBA00000085"/>
    </source>
</evidence>
<dbReference type="InterPro" id="IPR004358">
    <property type="entry name" value="Sig_transdc_His_kin-like_C"/>
</dbReference>
<dbReference type="PRINTS" id="PR00344">
    <property type="entry name" value="BCTRLSENSOR"/>
</dbReference>
<keyword evidence="13" id="KW-1185">Reference proteome</keyword>
<comment type="catalytic activity">
    <reaction evidence="1">
        <text>ATP + protein L-histidine = ADP + protein N-phospho-L-histidine.</text>
        <dbReference type="EC" id="2.7.13.3"/>
    </reaction>
</comment>
<keyword evidence="6 12" id="KW-0418">Kinase</keyword>
<dbReference type="InterPro" id="IPR036097">
    <property type="entry name" value="HisK_dim/P_sf"/>
</dbReference>
<dbReference type="InterPro" id="IPR005467">
    <property type="entry name" value="His_kinase_dom"/>
</dbReference>
<evidence type="ECO:0000256" key="7">
    <source>
        <dbReference type="ARBA" id="ARBA00022840"/>
    </source>
</evidence>
<dbReference type="PATRIC" id="fig|1121439.3.peg.384"/>
<gene>
    <name evidence="12" type="ORF">dsat_1999</name>
</gene>
<proteinExistence type="predicted"/>
<dbReference type="AlphaFoldDB" id="S7UTK2"/>
<dbReference type="InterPro" id="IPR000014">
    <property type="entry name" value="PAS"/>
</dbReference>
<name>S7UTK2_9BACT</name>
<dbReference type="NCBIfam" id="TIGR00229">
    <property type="entry name" value="sensory_box"/>
    <property type="match status" value="1"/>
</dbReference>
<dbReference type="GO" id="GO:0005524">
    <property type="term" value="F:ATP binding"/>
    <property type="evidence" value="ECO:0007669"/>
    <property type="project" value="UniProtKB-KW"/>
</dbReference>
<evidence type="ECO:0000259" key="11">
    <source>
        <dbReference type="PROSITE" id="PS50113"/>
    </source>
</evidence>
<dbReference type="STRING" id="1121439.dsat_1999"/>
<dbReference type="GO" id="GO:0000155">
    <property type="term" value="F:phosphorelay sensor kinase activity"/>
    <property type="evidence" value="ECO:0007669"/>
    <property type="project" value="InterPro"/>
</dbReference>
<dbReference type="PROSITE" id="PS50109">
    <property type="entry name" value="HIS_KIN"/>
    <property type="match status" value="1"/>
</dbReference>
<feature type="domain" description="PAC" evidence="11">
    <location>
        <begin position="223"/>
        <end position="277"/>
    </location>
</feature>
<dbReference type="CDD" id="cd00130">
    <property type="entry name" value="PAS"/>
    <property type="match status" value="1"/>
</dbReference>
<dbReference type="InterPro" id="IPR000700">
    <property type="entry name" value="PAS-assoc_C"/>
</dbReference>
<dbReference type="PROSITE" id="PS50112">
    <property type="entry name" value="PAS"/>
    <property type="match status" value="1"/>
</dbReference>
<dbReference type="SMART" id="SM00388">
    <property type="entry name" value="HisKA"/>
    <property type="match status" value="1"/>
</dbReference>
<dbReference type="EMBL" id="ATHI01000003">
    <property type="protein sequence ID" value="EPR35658.1"/>
    <property type="molecule type" value="Genomic_DNA"/>
</dbReference>
<protein>
    <recommendedName>
        <fullName evidence="2">histidine kinase</fullName>
        <ecNumber evidence="2">2.7.13.3</ecNumber>
    </recommendedName>
</protein>
<keyword evidence="7" id="KW-0067">ATP-binding</keyword>
<dbReference type="Pfam" id="PF00512">
    <property type="entry name" value="HisKA"/>
    <property type="match status" value="1"/>
</dbReference>
<evidence type="ECO:0000256" key="5">
    <source>
        <dbReference type="ARBA" id="ARBA00022741"/>
    </source>
</evidence>
<dbReference type="EC" id="2.7.13.3" evidence="2"/>
<dbReference type="InterPro" id="IPR036890">
    <property type="entry name" value="HATPase_C_sf"/>
</dbReference>
<keyword evidence="3" id="KW-0597">Phosphoprotein</keyword>
<evidence type="ECO:0000256" key="3">
    <source>
        <dbReference type="ARBA" id="ARBA00022553"/>
    </source>
</evidence>
<dbReference type="Gene3D" id="3.30.565.10">
    <property type="entry name" value="Histidine kinase-like ATPase, C-terminal domain"/>
    <property type="match status" value="1"/>
</dbReference>
<evidence type="ECO:0000259" key="9">
    <source>
        <dbReference type="PROSITE" id="PS50109"/>
    </source>
</evidence>
<dbReference type="PANTHER" id="PTHR43065:SF10">
    <property type="entry name" value="PEROXIDE STRESS-ACTIVATED HISTIDINE KINASE MAK3"/>
    <property type="match status" value="1"/>
</dbReference>
<evidence type="ECO:0000313" key="12">
    <source>
        <dbReference type="EMBL" id="EPR35658.1"/>
    </source>
</evidence>
<dbReference type="InterPro" id="IPR003594">
    <property type="entry name" value="HATPase_dom"/>
</dbReference>
<dbReference type="RefSeq" id="WP_020885885.1">
    <property type="nucleotide sequence ID" value="NZ_ATHI01000003.1"/>
</dbReference>
<dbReference type="Pfam" id="PF02518">
    <property type="entry name" value="HATPase_c"/>
    <property type="match status" value="1"/>
</dbReference>
<dbReference type="Proteomes" id="UP000014975">
    <property type="component" value="Unassembled WGS sequence"/>
</dbReference>
<dbReference type="eggNOG" id="COG4191">
    <property type="taxonomic scope" value="Bacteria"/>
</dbReference>
<feature type="domain" description="PAS" evidence="10">
    <location>
        <begin position="146"/>
        <end position="191"/>
    </location>
</feature>
<evidence type="ECO:0000313" key="13">
    <source>
        <dbReference type="Proteomes" id="UP000014975"/>
    </source>
</evidence>
<dbReference type="InterPro" id="IPR003661">
    <property type="entry name" value="HisK_dim/P_dom"/>
</dbReference>
<evidence type="ECO:0000259" key="10">
    <source>
        <dbReference type="PROSITE" id="PS50112"/>
    </source>
</evidence>
<dbReference type="PROSITE" id="PS50113">
    <property type="entry name" value="PAC"/>
    <property type="match status" value="1"/>
</dbReference>
<organism evidence="12 13">
    <name type="scientific">Alkalidesulfovibrio alkalitolerans DSM 16529</name>
    <dbReference type="NCBI Taxonomy" id="1121439"/>
    <lineage>
        <taxon>Bacteria</taxon>
        <taxon>Pseudomonadati</taxon>
        <taxon>Thermodesulfobacteriota</taxon>
        <taxon>Desulfovibrionia</taxon>
        <taxon>Desulfovibrionales</taxon>
        <taxon>Desulfovibrionaceae</taxon>
        <taxon>Alkalidesulfovibrio</taxon>
    </lineage>
</organism>
<dbReference type="CDD" id="cd00075">
    <property type="entry name" value="HATPase"/>
    <property type="match status" value="1"/>
</dbReference>
<dbReference type="SUPFAM" id="SSF47384">
    <property type="entry name" value="Homodimeric domain of signal transducing histidine kinase"/>
    <property type="match status" value="1"/>
</dbReference>
<keyword evidence="8" id="KW-0902">Two-component regulatory system</keyword>